<reference evidence="1" key="1">
    <citation type="submission" date="2021-03" db="EMBL/GenBank/DDBJ databases">
        <title>Genomic Encyclopedia of Type Strains, Phase IV (KMG-IV): sequencing the most valuable type-strain genomes for metagenomic binning, comparative biology and taxonomic classification.</title>
        <authorList>
            <person name="Goeker M."/>
        </authorList>
    </citation>
    <scope>NUCLEOTIDE SEQUENCE</scope>
    <source>
        <strain evidence="1">DSM 22443</strain>
    </source>
</reference>
<dbReference type="EMBL" id="JAGGKO010000001">
    <property type="protein sequence ID" value="MBP1953125.1"/>
    <property type="molecule type" value="Genomic_DNA"/>
</dbReference>
<gene>
    <name evidence="1" type="ORF">J2752_000006</name>
</gene>
<proteinExistence type="predicted"/>
<evidence type="ECO:0000313" key="1">
    <source>
        <dbReference type="EMBL" id="MBP1953125.1"/>
    </source>
</evidence>
<protein>
    <submittedName>
        <fullName evidence="1">Uncharacterized protein</fullName>
    </submittedName>
</protein>
<comment type="caution">
    <text evidence="1">The sequence shown here is derived from an EMBL/GenBank/DDBJ whole genome shotgun (WGS) entry which is preliminary data.</text>
</comment>
<evidence type="ECO:0000313" key="2">
    <source>
        <dbReference type="Proteomes" id="UP000765891"/>
    </source>
</evidence>
<dbReference type="RefSeq" id="WP_268237642.1">
    <property type="nucleotide sequence ID" value="NZ_BMOO01000003.1"/>
</dbReference>
<name>A0A8T4GJ01_9EURY</name>
<sequence length="41" mass="4361">MTGRRRRDGRLWAALFCRLFGDGSEEAADDDATTATAGDGA</sequence>
<dbReference type="Proteomes" id="UP000765891">
    <property type="component" value="Unassembled WGS sequence"/>
</dbReference>
<dbReference type="AlphaFoldDB" id="A0A8T4GJ01"/>
<organism evidence="1 2">
    <name type="scientific">Halarchaeum rubridurum</name>
    <dbReference type="NCBI Taxonomy" id="489911"/>
    <lineage>
        <taxon>Archaea</taxon>
        <taxon>Methanobacteriati</taxon>
        <taxon>Methanobacteriota</taxon>
        <taxon>Stenosarchaea group</taxon>
        <taxon>Halobacteria</taxon>
        <taxon>Halobacteriales</taxon>
        <taxon>Halobacteriaceae</taxon>
    </lineage>
</organism>
<accession>A0A8T4GJ01</accession>